<keyword evidence="2" id="KW-0812">Transmembrane</keyword>
<accession>A0A9D1NAX5</accession>
<protein>
    <submittedName>
        <fullName evidence="3">Uncharacterized protein</fullName>
    </submittedName>
</protein>
<name>A0A9D1NAX5_9FIRM</name>
<gene>
    <name evidence="3" type="ORF">IAC73_05545</name>
</gene>
<dbReference type="EMBL" id="DVOE01000085">
    <property type="protein sequence ID" value="HIU99286.1"/>
    <property type="molecule type" value="Genomic_DNA"/>
</dbReference>
<feature type="compositionally biased region" description="Acidic residues" evidence="1">
    <location>
        <begin position="768"/>
        <end position="777"/>
    </location>
</feature>
<reference evidence="3" key="2">
    <citation type="journal article" date="2021" name="PeerJ">
        <title>Extensive microbial diversity within the chicken gut microbiome revealed by metagenomics and culture.</title>
        <authorList>
            <person name="Gilroy R."/>
            <person name="Ravi A."/>
            <person name="Getino M."/>
            <person name="Pursley I."/>
            <person name="Horton D.L."/>
            <person name="Alikhan N.F."/>
            <person name="Baker D."/>
            <person name="Gharbi K."/>
            <person name="Hall N."/>
            <person name="Watson M."/>
            <person name="Adriaenssens E.M."/>
            <person name="Foster-Nyarko E."/>
            <person name="Jarju S."/>
            <person name="Secka A."/>
            <person name="Antonio M."/>
            <person name="Oren A."/>
            <person name="Chaudhuri R.R."/>
            <person name="La Ragione R."/>
            <person name="Hildebrand F."/>
            <person name="Pallen M.J."/>
        </authorList>
    </citation>
    <scope>NUCLEOTIDE SEQUENCE</scope>
    <source>
        <strain evidence="3">10406</strain>
    </source>
</reference>
<keyword evidence="2" id="KW-1133">Transmembrane helix</keyword>
<reference evidence="3" key="1">
    <citation type="submission" date="2020-10" db="EMBL/GenBank/DDBJ databases">
        <authorList>
            <person name="Gilroy R."/>
        </authorList>
    </citation>
    <scope>NUCLEOTIDE SEQUENCE</scope>
    <source>
        <strain evidence="3">10406</strain>
    </source>
</reference>
<evidence type="ECO:0000256" key="2">
    <source>
        <dbReference type="SAM" id="Phobius"/>
    </source>
</evidence>
<feature type="compositionally biased region" description="Low complexity" evidence="1">
    <location>
        <begin position="736"/>
        <end position="757"/>
    </location>
</feature>
<evidence type="ECO:0000313" key="3">
    <source>
        <dbReference type="EMBL" id="HIU99286.1"/>
    </source>
</evidence>
<evidence type="ECO:0000313" key="4">
    <source>
        <dbReference type="Proteomes" id="UP000886857"/>
    </source>
</evidence>
<sequence length="794" mass="84734">MERSSNGKIKLYRNLKVLFYCLGLPLFVLAVMFTATWLFVGEEPFMGSGGSTTVIWLQNQLAGSAMYGIWVALGVWLLVAIVHLIVRKTVKNRRARTMIVAIVALVAMLTPVVVMDIVMPIELEKLEESSPEGVTIASYKTELSELVRKTGGPGGGVVQSFLSQVNSVTSAYHIGYGDSSRTGFADNTSNDPVSYDELYNVDESGMVKDKLSEERILELKKQYGDGSGTDHEFVRIPPNADGKLEIDGVVYENYTSATYSLNVPAGPSGTETTPVTQFRWFKTSRNSEYKEGIYGLARYNSNGMISQGYVFGIDSALELLRQYYYSQMKISELGGGDALYSAILAKAQELQEADYGVPGTEKYEIWHNFVKVGEEGGQEADYSLTVGDLKQLLDSVGTHVGANPAIAGILNLITGEPFNVKLSFDVGDGKLIIANVKASDITAGTYGDGVKEGLLIQYAPATGDPINVQLNGGLLDGLGELLDVLLGGVVDTGGLSVGAWLYDLLGKDLILGLNLNKILGLFGLDLSSLFVGVTDTMGTGEVLETIIMNLLGGLYWYSDPEILPVYDYYAEAAEALAKENSAKYAACAVADDDGLNLGDYYAMLDKAVYNGGIHGYMVGSVLIPGTSLIAGDNIGAGTPSSSGLGSYAAVVQLQAELAYKPVYYPLYSVRNLLLTFLPVVLFCLIASGIAAEKEWLLETGQDDVPAKKEKKGKKGKKDEEAAVAPPEDALQGDAIPGDTPATAAPDAAPEAAPAGEPSYDDAPVAMPAEDDIPEPTGEEGTALSVQENNGEEVE</sequence>
<feature type="region of interest" description="Disordered" evidence="1">
    <location>
        <begin position="704"/>
        <end position="794"/>
    </location>
</feature>
<evidence type="ECO:0000256" key="1">
    <source>
        <dbReference type="SAM" id="MobiDB-lite"/>
    </source>
</evidence>
<keyword evidence="2" id="KW-0472">Membrane</keyword>
<comment type="caution">
    <text evidence="3">The sequence shown here is derived from an EMBL/GenBank/DDBJ whole genome shotgun (WGS) entry which is preliminary data.</text>
</comment>
<dbReference type="AlphaFoldDB" id="A0A9D1NAX5"/>
<feature type="transmembrane region" description="Helical" evidence="2">
    <location>
        <begin position="67"/>
        <end position="86"/>
    </location>
</feature>
<proteinExistence type="predicted"/>
<feature type="transmembrane region" description="Helical" evidence="2">
    <location>
        <begin position="98"/>
        <end position="121"/>
    </location>
</feature>
<feature type="transmembrane region" description="Helical" evidence="2">
    <location>
        <begin position="17"/>
        <end position="40"/>
    </location>
</feature>
<dbReference type="Proteomes" id="UP000886857">
    <property type="component" value="Unassembled WGS sequence"/>
</dbReference>
<organism evidence="3 4">
    <name type="scientific">Candidatus Limadaptatus stercoripullorum</name>
    <dbReference type="NCBI Taxonomy" id="2840846"/>
    <lineage>
        <taxon>Bacteria</taxon>
        <taxon>Bacillati</taxon>
        <taxon>Bacillota</taxon>
        <taxon>Clostridia</taxon>
        <taxon>Eubacteriales</taxon>
        <taxon>Candidatus Limadaptatus</taxon>
    </lineage>
</organism>